<evidence type="ECO:0000256" key="1">
    <source>
        <dbReference type="SAM" id="MobiDB-lite"/>
    </source>
</evidence>
<dbReference type="Proteomes" id="UP000652761">
    <property type="component" value="Unassembled WGS sequence"/>
</dbReference>
<feature type="compositionally biased region" description="Basic and acidic residues" evidence="1">
    <location>
        <begin position="131"/>
        <end position="141"/>
    </location>
</feature>
<dbReference type="EMBL" id="NMUH01000127">
    <property type="protein sequence ID" value="MQL72350.1"/>
    <property type="molecule type" value="Genomic_DNA"/>
</dbReference>
<comment type="caution">
    <text evidence="2">The sequence shown here is derived from an EMBL/GenBank/DDBJ whole genome shotgun (WGS) entry which is preliminary data.</text>
</comment>
<name>A0A843TSC7_COLES</name>
<accession>A0A843TSC7</accession>
<proteinExistence type="predicted"/>
<organism evidence="2 3">
    <name type="scientific">Colocasia esculenta</name>
    <name type="common">Wild taro</name>
    <name type="synonym">Arum esculentum</name>
    <dbReference type="NCBI Taxonomy" id="4460"/>
    <lineage>
        <taxon>Eukaryota</taxon>
        <taxon>Viridiplantae</taxon>
        <taxon>Streptophyta</taxon>
        <taxon>Embryophyta</taxon>
        <taxon>Tracheophyta</taxon>
        <taxon>Spermatophyta</taxon>
        <taxon>Magnoliopsida</taxon>
        <taxon>Liliopsida</taxon>
        <taxon>Araceae</taxon>
        <taxon>Aroideae</taxon>
        <taxon>Colocasieae</taxon>
        <taxon>Colocasia</taxon>
    </lineage>
</organism>
<sequence>MTKTYAQNIGRGPYAMTCGMIGTAALPRHFTRAEHQQRTTPHAQETRAREPAASLSYREAFLLQECVRGFFTSGMRLGIFTLGMCPGIFTSGMRPGIFTSGMCSSNGDATPLFIGVQGAWPGGGASTQVPRHPEVGPERAKARQAKSGQAGVSPAEPAGVRHLREPAGLWGFPEFAVG</sequence>
<feature type="region of interest" description="Disordered" evidence="1">
    <location>
        <begin position="123"/>
        <end position="156"/>
    </location>
</feature>
<keyword evidence="3" id="KW-1185">Reference proteome</keyword>
<feature type="region of interest" description="Disordered" evidence="1">
    <location>
        <begin position="32"/>
        <end position="51"/>
    </location>
</feature>
<reference evidence="2" key="1">
    <citation type="submission" date="2017-07" db="EMBL/GenBank/DDBJ databases">
        <title>Taro Niue Genome Assembly and Annotation.</title>
        <authorList>
            <person name="Atibalentja N."/>
            <person name="Keating K."/>
            <person name="Fields C.J."/>
        </authorList>
    </citation>
    <scope>NUCLEOTIDE SEQUENCE</scope>
    <source>
        <strain evidence="2">Niue_2</strain>
        <tissue evidence="2">Leaf</tissue>
    </source>
</reference>
<gene>
    <name evidence="2" type="ORF">Taro_004683</name>
</gene>
<evidence type="ECO:0000313" key="3">
    <source>
        <dbReference type="Proteomes" id="UP000652761"/>
    </source>
</evidence>
<evidence type="ECO:0000313" key="2">
    <source>
        <dbReference type="EMBL" id="MQL72350.1"/>
    </source>
</evidence>
<protein>
    <submittedName>
        <fullName evidence="2">Uncharacterized protein</fullName>
    </submittedName>
</protein>
<dbReference type="AlphaFoldDB" id="A0A843TSC7"/>